<organism evidence="2 3">
    <name type="scientific">Micromonas commoda (strain RCC299 / NOUM17 / CCMP2709)</name>
    <name type="common">Picoplanktonic green alga</name>
    <dbReference type="NCBI Taxonomy" id="296587"/>
    <lineage>
        <taxon>Eukaryota</taxon>
        <taxon>Viridiplantae</taxon>
        <taxon>Chlorophyta</taxon>
        <taxon>Mamiellophyceae</taxon>
        <taxon>Mamiellales</taxon>
        <taxon>Mamiellaceae</taxon>
        <taxon>Micromonas</taxon>
    </lineage>
</organism>
<feature type="region of interest" description="Disordered" evidence="1">
    <location>
        <begin position="1"/>
        <end position="112"/>
    </location>
</feature>
<sequence>MSTLRTSLRGSVHMPSDLLGVRVEEERDALLKSPPRRRLAPEPEAPSVPVSDGSPRGARSAPVSSDDTKRTTPSPSKDGGAPSPPPSGEEPRASRDDRPPHVAAQTPDHVGRARAYDELEASASGGLDPASLRDAASKYSIHEQTLVPAPLPYDVPNGVRLLCTAIEGPDGGDDLRDALARACERFIDALPTGWIVHRNPPRSYHSTVFHTGHPTDPRPPRDAYDLAFEVREATQLVGGTTPIAVEVDRVVIASSGVLLALLRHPGGGESPVDGLRARCRRRWPRAPQRQATHVMHVSLCRVLRATPQCDGARWGEVLVRVREVSVELAGMRAQLGTVWHVQEKMQMTCGDEEAGCVVKRLRLGKDLK</sequence>
<dbReference type="eggNOG" id="ENOG502SEIP">
    <property type="taxonomic scope" value="Eukaryota"/>
</dbReference>
<proteinExistence type="predicted"/>
<keyword evidence="3" id="KW-1185">Reference proteome</keyword>
<dbReference type="Proteomes" id="UP000002009">
    <property type="component" value="Chromosome 16"/>
</dbReference>
<reference evidence="2 3" key="1">
    <citation type="journal article" date="2009" name="Science">
        <title>Green evolution and dynamic adaptations revealed by genomes of the marine picoeukaryotes Micromonas.</title>
        <authorList>
            <person name="Worden A.Z."/>
            <person name="Lee J.H."/>
            <person name="Mock T."/>
            <person name="Rouze P."/>
            <person name="Simmons M.P."/>
            <person name="Aerts A.L."/>
            <person name="Allen A.E."/>
            <person name="Cuvelier M.L."/>
            <person name="Derelle E."/>
            <person name="Everett M.V."/>
            <person name="Foulon E."/>
            <person name="Grimwood J."/>
            <person name="Gundlach H."/>
            <person name="Henrissat B."/>
            <person name="Napoli C."/>
            <person name="McDonald S.M."/>
            <person name="Parker M.S."/>
            <person name="Rombauts S."/>
            <person name="Salamov A."/>
            <person name="Von Dassow P."/>
            <person name="Badger J.H."/>
            <person name="Coutinho P.M."/>
            <person name="Demir E."/>
            <person name="Dubchak I."/>
            <person name="Gentemann C."/>
            <person name="Eikrem W."/>
            <person name="Gready J.E."/>
            <person name="John U."/>
            <person name="Lanier W."/>
            <person name="Lindquist E.A."/>
            <person name="Lucas S."/>
            <person name="Mayer K.F."/>
            <person name="Moreau H."/>
            <person name="Not F."/>
            <person name="Otillar R."/>
            <person name="Panaud O."/>
            <person name="Pangilinan J."/>
            <person name="Paulsen I."/>
            <person name="Piegu B."/>
            <person name="Poliakov A."/>
            <person name="Robbens S."/>
            <person name="Schmutz J."/>
            <person name="Toulza E."/>
            <person name="Wyss T."/>
            <person name="Zelensky A."/>
            <person name="Zhou K."/>
            <person name="Armbrust E.V."/>
            <person name="Bhattacharya D."/>
            <person name="Goodenough U.W."/>
            <person name="Van de Peer Y."/>
            <person name="Grigoriev I.V."/>
        </authorList>
    </citation>
    <scope>NUCLEOTIDE SEQUENCE [LARGE SCALE GENOMIC DNA]</scope>
    <source>
        <strain evidence="3">RCC299 / NOUM17</strain>
    </source>
</reference>
<evidence type="ECO:0000313" key="2">
    <source>
        <dbReference type="EMBL" id="ACO67974.1"/>
    </source>
</evidence>
<dbReference type="InParanoid" id="C1EJ49"/>
<dbReference type="RefSeq" id="XP_002506716.1">
    <property type="nucleotide sequence ID" value="XM_002506670.1"/>
</dbReference>
<protein>
    <recommendedName>
        <fullName evidence="4">DUF1868 domain-containing protein</fullName>
    </recommendedName>
</protein>
<evidence type="ECO:0008006" key="4">
    <source>
        <dbReference type="Google" id="ProtNLM"/>
    </source>
</evidence>
<dbReference type="PANTHER" id="PTHR37204:SF1">
    <property type="entry name" value="TRANSMEMBRANE PROTEIN"/>
    <property type="match status" value="1"/>
</dbReference>
<dbReference type="KEGG" id="mis:MICPUN_64807"/>
<gene>
    <name evidence="2" type="ORF">MICPUN_64807</name>
</gene>
<dbReference type="GeneID" id="8249800"/>
<feature type="compositionally biased region" description="Basic and acidic residues" evidence="1">
    <location>
        <begin position="89"/>
        <end position="100"/>
    </location>
</feature>
<name>C1EJ49_MICCC</name>
<dbReference type="AlphaFoldDB" id="C1EJ49"/>
<dbReference type="PANTHER" id="PTHR37204">
    <property type="entry name" value="TRANSMEMBRANE PROTEIN"/>
    <property type="match status" value="1"/>
</dbReference>
<accession>C1EJ49</accession>
<dbReference type="OrthoDB" id="119121at2759"/>
<evidence type="ECO:0000256" key="1">
    <source>
        <dbReference type="SAM" id="MobiDB-lite"/>
    </source>
</evidence>
<dbReference type="EMBL" id="CP001334">
    <property type="protein sequence ID" value="ACO67974.1"/>
    <property type="molecule type" value="Genomic_DNA"/>
</dbReference>
<evidence type="ECO:0000313" key="3">
    <source>
        <dbReference type="Proteomes" id="UP000002009"/>
    </source>
</evidence>